<proteinExistence type="predicted"/>
<dbReference type="EMBL" id="CP097510">
    <property type="protein sequence ID" value="URE41758.1"/>
    <property type="molecule type" value="Genomic_DNA"/>
</dbReference>
<feature type="compositionally biased region" description="Polar residues" evidence="1">
    <location>
        <begin position="120"/>
        <end position="129"/>
    </location>
</feature>
<feature type="region of interest" description="Disordered" evidence="1">
    <location>
        <begin position="104"/>
        <end position="129"/>
    </location>
</feature>
<keyword evidence="3" id="KW-1185">Reference proteome</keyword>
<organism evidence="2 3">
    <name type="scientific">Musa troglodytarum</name>
    <name type="common">fe'i banana</name>
    <dbReference type="NCBI Taxonomy" id="320322"/>
    <lineage>
        <taxon>Eukaryota</taxon>
        <taxon>Viridiplantae</taxon>
        <taxon>Streptophyta</taxon>
        <taxon>Embryophyta</taxon>
        <taxon>Tracheophyta</taxon>
        <taxon>Spermatophyta</taxon>
        <taxon>Magnoliopsida</taxon>
        <taxon>Liliopsida</taxon>
        <taxon>Zingiberales</taxon>
        <taxon>Musaceae</taxon>
        <taxon>Musa</taxon>
    </lineage>
</organism>
<accession>A0A9E7I334</accession>
<sequence length="129" mass="14527">MCKQADDDTANRDNYLRHLKLQSDPMEYKLHHHEVGLWKLGFGSICTSDVIPSLHGPTSPVIYRGRKAYMNSAITFRKKYLLNLPLDRNKMDIVVMLRHYKRGTGTKASGKADTAGDGRSYSQAGSLLD</sequence>
<reference evidence="2" key="1">
    <citation type="submission" date="2022-05" db="EMBL/GenBank/DDBJ databases">
        <title>The Musa troglodytarum L. genome provides insights into the mechanism of non-climacteric behaviour and enrichment of carotenoids.</title>
        <authorList>
            <person name="Wang J."/>
        </authorList>
    </citation>
    <scope>NUCLEOTIDE SEQUENCE</scope>
    <source>
        <tissue evidence="2">Leaf</tissue>
    </source>
</reference>
<protein>
    <submittedName>
        <fullName evidence="2">Uncharacterized protein</fullName>
    </submittedName>
</protein>
<dbReference type="AlphaFoldDB" id="A0A9E7I334"/>
<name>A0A9E7I334_9LILI</name>
<evidence type="ECO:0000313" key="2">
    <source>
        <dbReference type="EMBL" id="URE41758.1"/>
    </source>
</evidence>
<dbReference type="Proteomes" id="UP001055439">
    <property type="component" value="Chromosome 8"/>
</dbReference>
<gene>
    <name evidence="2" type="ORF">MUK42_36002</name>
</gene>
<evidence type="ECO:0000313" key="3">
    <source>
        <dbReference type="Proteomes" id="UP001055439"/>
    </source>
</evidence>
<evidence type="ECO:0000256" key="1">
    <source>
        <dbReference type="SAM" id="MobiDB-lite"/>
    </source>
</evidence>